<keyword evidence="2" id="KW-1185">Reference proteome</keyword>
<comment type="caution">
    <text evidence="1">The sequence shown here is derived from an EMBL/GenBank/DDBJ whole genome shotgun (WGS) entry which is preliminary data.</text>
</comment>
<protein>
    <submittedName>
        <fullName evidence="1">Uncharacterized protein</fullName>
    </submittedName>
</protein>
<evidence type="ECO:0000313" key="1">
    <source>
        <dbReference type="EMBL" id="NJO99833.1"/>
    </source>
</evidence>
<name>A0ABX0Y939_9PSED</name>
<proteinExistence type="predicted"/>
<dbReference type="RefSeq" id="WP_168081321.1">
    <property type="nucleotide sequence ID" value="NZ_JAAVJI010000001.1"/>
</dbReference>
<evidence type="ECO:0000313" key="2">
    <source>
        <dbReference type="Proteomes" id="UP000746535"/>
    </source>
</evidence>
<gene>
    <name evidence="1" type="ORF">HBH25_03010</name>
</gene>
<sequence>MNLNNQPTVDQLAQLLAVRKDRNDSHILWVCEAGNVHVEALGPLSEETQFEQQRPAMCARLRTYRRGLGYVGKKAAADRHFVSQVLNTLTQAWQTRTSGSGIHVIDRYY</sequence>
<accession>A0ABX0Y939</accession>
<reference evidence="1 2" key="1">
    <citation type="submission" date="2020-03" db="EMBL/GenBank/DDBJ databases">
        <authorList>
            <person name="Wang L."/>
            <person name="He N."/>
            <person name="Li Y."/>
            <person name="Fang Y."/>
            <person name="Zhang F."/>
        </authorList>
    </citation>
    <scope>NUCLEOTIDE SEQUENCE [LARGE SCALE GENOMIC DNA]</scope>
    <source>
        <strain evidence="2">hsmgli-8</strain>
    </source>
</reference>
<organism evidence="1 2">
    <name type="scientific">Pseudomonas quercus</name>
    <dbReference type="NCBI Taxonomy" id="2722792"/>
    <lineage>
        <taxon>Bacteria</taxon>
        <taxon>Pseudomonadati</taxon>
        <taxon>Pseudomonadota</taxon>
        <taxon>Gammaproteobacteria</taxon>
        <taxon>Pseudomonadales</taxon>
        <taxon>Pseudomonadaceae</taxon>
        <taxon>Pseudomonas</taxon>
    </lineage>
</organism>
<dbReference type="Proteomes" id="UP000746535">
    <property type="component" value="Unassembled WGS sequence"/>
</dbReference>
<dbReference type="EMBL" id="JAAVJI010000001">
    <property type="protein sequence ID" value="NJO99833.1"/>
    <property type="molecule type" value="Genomic_DNA"/>
</dbReference>